<evidence type="ECO:0000256" key="7">
    <source>
        <dbReference type="SAM" id="Phobius"/>
    </source>
</evidence>
<keyword evidence="6 7" id="KW-0472">Membrane</keyword>
<comment type="similarity">
    <text evidence="2">Belongs to the DoxX family.</text>
</comment>
<keyword evidence="5 7" id="KW-1133">Transmembrane helix</keyword>
<name>A0A0H5DP44_9BACT</name>
<evidence type="ECO:0000313" key="9">
    <source>
        <dbReference type="Proteomes" id="UP000220251"/>
    </source>
</evidence>
<dbReference type="InterPro" id="IPR032808">
    <property type="entry name" value="DoxX"/>
</dbReference>
<proteinExistence type="inferred from homology"/>
<reference evidence="9" key="1">
    <citation type="submission" date="2015-06" db="EMBL/GenBank/DDBJ databases">
        <authorList>
            <person name="Bertelli C."/>
        </authorList>
    </citation>
    <scope>NUCLEOTIDE SEQUENCE [LARGE SCALE GENOMIC DNA]</scope>
    <source>
        <strain evidence="9">CRIB-30</strain>
    </source>
</reference>
<gene>
    <name evidence="8" type="ORF">ELAC_0770</name>
</gene>
<keyword evidence="3" id="KW-1003">Cell membrane</keyword>
<dbReference type="InterPro" id="IPR051907">
    <property type="entry name" value="DoxX-like_oxidoreductase"/>
</dbReference>
<dbReference type="EMBL" id="CWGJ01000011">
    <property type="protein sequence ID" value="CRX38122.1"/>
    <property type="molecule type" value="Genomic_DNA"/>
</dbReference>
<dbReference type="PANTHER" id="PTHR33452">
    <property type="entry name" value="OXIDOREDUCTASE CATD-RELATED"/>
    <property type="match status" value="1"/>
</dbReference>
<comment type="subcellular location">
    <subcellularLocation>
        <location evidence="1">Cell membrane</location>
        <topology evidence="1">Multi-pass membrane protein</topology>
    </subcellularLocation>
</comment>
<dbReference type="GO" id="GO:0005886">
    <property type="term" value="C:plasma membrane"/>
    <property type="evidence" value="ECO:0007669"/>
    <property type="project" value="UniProtKB-SubCell"/>
</dbReference>
<accession>A0A0H5DP44</accession>
<dbReference type="AlphaFoldDB" id="A0A0H5DP44"/>
<keyword evidence="4 7" id="KW-0812">Transmembrane</keyword>
<dbReference type="Proteomes" id="UP000220251">
    <property type="component" value="Unassembled WGS sequence"/>
</dbReference>
<dbReference type="PANTHER" id="PTHR33452:SF19">
    <property type="entry name" value="DOXX FAMILY PROTEIN"/>
    <property type="match status" value="1"/>
</dbReference>
<evidence type="ECO:0000256" key="1">
    <source>
        <dbReference type="ARBA" id="ARBA00004651"/>
    </source>
</evidence>
<dbReference type="Pfam" id="PF07681">
    <property type="entry name" value="DoxX"/>
    <property type="match status" value="1"/>
</dbReference>
<evidence type="ECO:0000313" key="8">
    <source>
        <dbReference type="EMBL" id="CRX38122.1"/>
    </source>
</evidence>
<feature type="transmembrane region" description="Helical" evidence="7">
    <location>
        <begin position="63"/>
        <end position="83"/>
    </location>
</feature>
<evidence type="ECO:0000256" key="3">
    <source>
        <dbReference type="ARBA" id="ARBA00022475"/>
    </source>
</evidence>
<evidence type="ECO:0000256" key="4">
    <source>
        <dbReference type="ARBA" id="ARBA00022692"/>
    </source>
</evidence>
<dbReference type="OrthoDB" id="21999at2"/>
<feature type="transmembrane region" description="Helical" evidence="7">
    <location>
        <begin position="124"/>
        <end position="147"/>
    </location>
</feature>
<feature type="transmembrane region" description="Helical" evidence="7">
    <location>
        <begin position="90"/>
        <end position="112"/>
    </location>
</feature>
<evidence type="ECO:0000256" key="5">
    <source>
        <dbReference type="ARBA" id="ARBA00022989"/>
    </source>
</evidence>
<sequence>MLQKTKTFFSALACTGDFFQHFVLLAFRLYFGYNFFLAGYQKFHNIKETAAFFGQLGIPLADAQAYLVASVEMACGILLIVGLASRLAAIPLIITMIVALLTAHSKGAFQIFSNPSAFLSEMPVSYLIVSLVIFVFGAGWFSLDYLFGRFCCKSCKG</sequence>
<organism evidence="8 9">
    <name type="scientific">Estrella lausannensis</name>
    <dbReference type="NCBI Taxonomy" id="483423"/>
    <lineage>
        <taxon>Bacteria</taxon>
        <taxon>Pseudomonadati</taxon>
        <taxon>Chlamydiota</taxon>
        <taxon>Chlamydiia</taxon>
        <taxon>Parachlamydiales</taxon>
        <taxon>Candidatus Criblamydiaceae</taxon>
        <taxon>Estrella</taxon>
    </lineage>
</organism>
<protein>
    <submittedName>
        <fullName evidence="8">Conserved putative membrane protein</fullName>
    </submittedName>
</protein>
<evidence type="ECO:0000256" key="2">
    <source>
        <dbReference type="ARBA" id="ARBA00006679"/>
    </source>
</evidence>
<keyword evidence="9" id="KW-1185">Reference proteome</keyword>
<evidence type="ECO:0000256" key="6">
    <source>
        <dbReference type="ARBA" id="ARBA00023136"/>
    </source>
</evidence>